<gene>
    <name evidence="1" type="ORF">IEQ34_014478</name>
</gene>
<proteinExistence type="predicted"/>
<evidence type="ECO:0000313" key="1">
    <source>
        <dbReference type="EMBL" id="KAH0456571.1"/>
    </source>
</evidence>
<comment type="caution">
    <text evidence="1">The sequence shown here is derived from an EMBL/GenBank/DDBJ whole genome shotgun (WGS) entry which is preliminary data.</text>
</comment>
<dbReference type="Proteomes" id="UP000775213">
    <property type="component" value="Unassembled WGS sequence"/>
</dbReference>
<reference evidence="1 2" key="1">
    <citation type="journal article" date="2021" name="Hortic Res">
        <title>Chromosome-scale assembly of the Dendrobium chrysotoxum genome enhances the understanding of orchid evolution.</title>
        <authorList>
            <person name="Zhang Y."/>
            <person name="Zhang G.Q."/>
            <person name="Zhang D."/>
            <person name="Liu X.D."/>
            <person name="Xu X.Y."/>
            <person name="Sun W.H."/>
            <person name="Yu X."/>
            <person name="Zhu X."/>
            <person name="Wang Z.W."/>
            <person name="Zhao X."/>
            <person name="Zhong W.Y."/>
            <person name="Chen H."/>
            <person name="Yin W.L."/>
            <person name="Huang T."/>
            <person name="Niu S.C."/>
            <person name="Liu Z.J."/>
        </authorList>
    </citation>
    <scope>NUCLEOTIDE SEQUENCE [LARGE SCALE GENOMIC DNA]</scope>
    <source>
        <strain evidence="1">Lindl</strain>
    </source>
</reference>
<organism evidence="1 2">
    <name type="scientific">Dendrobium chrysotoxum</name>
    <name type="common">Orchid</name>
    <dbReference type="NCBI Taxonomy" id="161865"/>
    <lineage>
        <taxon>Eukaryota</taxon>
        <taxon>Viridiplantae</taxon>
        <taxon>Streptophyta</taxon>
        <taxon>Embryophyta</taxon>
        <taxon>Tracheophyta</taxon>
        <taxon>Spermatophyta</taxon>
        <taxon>Magnoliopsida</taxon>
        <taxon>Liliopsida</taxon>
        <taxon>Asparagales</taxon>
        <taxon>Orchidaceae</taxon>
        <taxon>Epidendroideae</taxon>
        <taxon>Malaxideae</taxon>
        <taxon>Dendrobiinae</taxon>
        <taxon>Dendrobium</taxon>
    </lineage>
</organism>
<dbReference type="AlphaFoldDB" id="A0AAV7GJ83"/>
<keyword evidence="2" id="KW-1185">Reference proteome</keyword>
<accession>A0AAV7GJ83</accession>
<protein>
    <submittedName>
        <fullName evidence="1">Uncharacterized protein</fullName>
    </submittedName>
</protein>
<sequence length="159" mass="17259">MGFLRRIAIIFGFLKYAGEHEGKAGPAGRSVARRPTQGCGLQVPVASKKPSVGPIVVPCSFGEGGVQVKILSIFVFSSDCKERVAAEPSSPFMCQRMCCMFYLAIPEIISEISKFSPPSSRPLPLSLAPTLAALLPQGPRSRRPLFLFVLVFFLTSRQI</sequence>
<name>A0AAV7GJ83_DENCH</name>
<dbReference type="EMBL" id="JAGFBR010000013">
    <property type="protein sequence ID" value="KAH0456571.1"/>
    <property type="molecule type" value="Genomic_DNA"/>
</dbReference>
<evidence type="ECO:0000313" key="2">
    <source>
        <dbReference type="Proteomes" id="UP000775213"/>
    </source>
</evidence>